<dbReference type="InterPro" id="IPR036388">
    <property type="entry name" value="WH-like_DNA-bd_sf"/>
</dbReference>
<evidence type="ECO:0000259" key="4">
    <source>
        <dbReference type="PROSITE" id="PS51118"/>
    </source>
</evidence>
<dbReference type="PANTHER" id="PTHR33204">
    <property type="entry name" value="TRANSCRIPTIONAL REGULATOR, MARR FAMILY"/>
    <property type="match status" value="1"/>
</dbReference>
<accession>A0ABU2FJD9</accession>
<feature type="domain" description="HTH hxlR-type" evidence="4">
    <location>
        <begin position="15"/>
        <end position="114"/>
    </location>
</feature>
<proteinExistence type="predicted"/>
<dbReference type="InterPro" id="IPR002577">
    <property type="entry name" value="HTH_HxlR"/>
</dbReference>
<keyword evidence="2" id="KW-0238">DNA-binding</keyword>
<evidence type="ECO:0000256" key="1">
    <source>
        <dbReference type="ARBA" id="ARBA00023015"/>
    </source>
</evidence>
<dbReference type="PROSITE" id="PS51118">
    <property type="entry name" value="HTH_HXLR"/>
    <property type="match status" value="1"/>
</dbReference>
<dbReference type="Gene3D" id="1.10.10.10">
    <property type="entry name" value="Winged helix-like DNA-binding domain superfamily/Winged helix DNA-binding domain"/>
    <property type="match status" value="1"/>
</dbReference>
<name>A0ABU2FJD9_9EURY</name>
<dbReference type="RefSeq" id="WP_310898719.1">
    <property type="nucleotide sequence ID" value="NZ_JAMQOS010000001.1"/>
</dbReference>
<comment type="caution">
    <text evidence="5">The sequence shown here is derived from an EMBL/GenBank/DDBJ whole genome shotgun (WGS) entry which is preliminary data.</text>
</comment>
<dbReference type="Pfam" id="PF01638">
    <property type="entry name" value="HxlR"/>
    <property type="match status" value="1"/>
</dbReference>
<gene>
    <name evidence="5" type="ORF">NDI86_01990</name>
</gene>
<protein>
    <submittedName>
        <fullName evidence="5">Helix-turn-helix transcriptional regulator</fullName>
    </submittedName>
</protein>
<dbReference type="Proteomes" id="UP001268864">
    <property type="component" value="Unassembled WGS sequence"/>
</dbReference>
<dbReference type="EMBL" id="JAMQOS010000001">
    <property type="protein sequence ID" value="MDS0280874.1"/>
    <property type="molecule type" value="Genomic_DNA"/>
</dbReference>
<reference evidence="5 6" key="1">
    <citation type="submission" date="2022-06" db="EMBL/GenBank/DDBJ databases">
        <title>Halomicroarcula sp. a new haloarchaeum isolate from saline soil.</title>
        <authorList>
            <person name="Strakova D."/>
            <person name="Galisteo C."/>
            <person name="Sanchez-Porro C."/>
            <person name="Ventosa A."/>
        </authorList>
    </citation>
    <scope>NUCLEOTIDE SEQUENCE [LARGE SCALE GENOMIC DNA]</scope>
    <source>
        <strain evidence="5 6">S3CR25-11</strain>
    </source>
</reference>
<evidence type="ECO:0000256" key="2">
    <source>
        <dbReference type="ARBA" id="ARBA00023125"/>
    </source>
</evidence>
<evidence type="ECO:0000313" key="5">
    <source>
        <dbReference type="EMBL" id="MDS0280874.1"/>
    </source>
</evidence>
<keyword evidence="1" id="KW-0805">Transcription regulation</keyword>
<sequence length="114" mass="12473">MTGKGNPTSLYARGESLQRATAILGKKWHPLLLYTLLTEGPQGFNDMKSRVDGISDKVLSDALEDLQDAGLVVRDVVEDKPVRVNYSLTAAGEDLEPIIEGLLEWSHEHLGEDG</sequence>
<keyword evidence="3" id="KW-0804">Transcription</keyword>
<dbReference type="SUPFAM" id="SSF46785">
    <property type="entry name" value="Winged helix' DNA-binding domain"/>
    <property type="match status" value="1"/>
</dbReference>
<evidence type="ECO:0000256" key="3">
    <source>
        <dbReference type="ARBA" id="ARBA00023163"/>
    </source>
</evidence>
<evidence type="ECO:0000313" key="6">
    <source>
        <dbReference type="Proteomes" id="UP001268864"/>
    </source>
</evidence>
<organism evidence="5 6">
    <name type="scientific">Haloarcula onubensis</name>
    <dbReference type="NCBI Taxonomy" id="2950539"/>
    <lineage>
        <taxon>Archaea</taxon>
        <taxon>Methanobacteriati</taxon>
        <taxon>Methanobacteriota</taxon>
        <taxon>Stenosarchaea group</taxon>
        <taxon>Halobacteria</taxon>
        <taxon>Halobacteriales</taxon>
        <taxon>Haloarculaceae</taxon>
        <taxon>Haloarcula</taxon>
    </lineage>
</organism>
<dbReference type="PANTHER" id="PTHR33204:SF18">
    <property type="entry name" value="TRANSCRIPTIONAL REGULATORY PROTEIN"/>
    <property type="match status" value="1"/>
</dbReference>
<keyword evidence="6" id="KW-1185">Reference proteome</keyword>
<dbReference type="InterPro" id="IPR036390">
    <property type="entry name" value="WH_DNA-bd_sf"/>
</dbReference>